<feature type="region of interest" description="Disordered" evidence="1">
    <location>
        <begin position="1"/>
        <end position="26"/>
    </location>
</feature>
<feature type="transmembrane region" description="Helical" evidence="2">
    <location>
        <begin position="407"/>
        <end position="428"/>
    </location>
</feature>
<gene>
    <name evidence="4" type="ORF">HYH02_008206</name>
</gene>
<dbReference type="PANTHER" id="PTHR36367">
    <property type="entry name" value="TRANSMEMBRANE PROTEIN"/>
    <property type="match status" value="1"/>
</dbReference>
<organism evidence="4 5">
    <name type="scientific">Chlamydomonas schloesseri</name>
    <dbReference type="NCBI Taxonomy" id="2026947"/>
    <lineage>
        <taxon>Eukaryota</taxon>
        <taxon>Viridiplantae</taxon>
        <taxon>Chlorophyta</taxon>
        <taxon>core chlorophytes</taxon>
        <taxon>Chlorophyceae</taxon>
        <taxon>CS clade</taxon>
        <taxon>Chlamydomonadales</taxon>
        <taxon>Chlamydomonadaceae</taxon>
        <taxon>Chlamydomonas</taxon>
    </lineage>
</organism>
<dbReference type="EMBL" id="JAEHOD010000025">
    <property type="protein sequence ID" value="KAG2446633.1"/>
    <property type="molecule type" value="Genomic_DNA"/>
</dbReference>
<evidence type="ECO:0000259" key="3">
    <source>
        <dbReference type="Pfam" id="PF12680"/>
    </source>
</evidence>
<dbReference type="SUPFAM" id="SSF54427">
    <property type="entry name" value="NTF2-like"/>
    <property type="match status" value="1"/>
</dbReference>
<evidence type="ECO:0000256" key="1">
    <source>
        <dbReference type="SAM" id="MobiDB-lite"/>
    </source>
</evidence>
<keyword evidence="2" id="KW-0472">Membrane</keyword>
<dbReference type="AlphaFoldDB" id="A0A836B3V9"/>
<dbReference type="Pfam" id="PF12680">
    <property type="entry name" value="SnoaL_2"/>
    <property type="match status" value="1"/>
</dbReference>
<sequence length="505" mass="53655">MALQMQTSGKTQRCSRGNSLQHSVHRSIATTSSLHAGSANSLTLAPAFTLPSGRRVQCAAVTDKLRNWFGGLRTPSPSEAAAAETSSSGRQAAVRDGRDVIVQYYEAYNAGDIDTIAGLLAPDVSYHDMIYEEPFQGREEVVAYLRKVRKTVPSDLKFVIEDVTSGDPRAVGITWHVECGDGVVFPFSRGCSFYTLDPASGQITAARDLVESSMKPGSSALKLLGALTPLIRKLGPNADPSTLKRLPLAAAGVWAFYAGYSAYVMLSTAAPGAPAYNTPPEVLAEVFYESLNFFYVNIGLAAAGLSPVPSVPCPPVSEALFNFVNAWSLMALPYMLADGASKKLGGEKTLIAWWTGIMFLTNVFYIPYLAVRAAPEPISEAAAAAAAARGKPALPPPPPADSPLPDWAPYFGATSLAVGLFSIGWAAVGRPEYGDLAQRVSYAVDTFNTNRVFFAFVVDSGLYAVWQAVLLKDAPAGYRFVPFFGMAAHLLGGGKARASDEEGGL</sequence>
<comment type="caution">
    <text evidence="4">The sequence shown here is derived from an EMBL/GenBank/DDBJ whole genome shotgun (WGS) entry which is preliminary data.</text>
</comment>
<dbReference type="Proteomes" id="UP000613740">
    <property type="component" value="Unassembled WGS sequence"/>
</dbReference>
<name>A0A836B3V9_9CHLO</name>
<evidence type="ECO:0000256" key="2">
    <source>
        <dbReference type="SAM" id="Phobius"/>
    </source>
</evidence>
<keyword evidence="2" id="KW-0812">Transmembrane</keyword>
<evidence type="ECO:0000313" key="4">
    <source>
        <dbReference type="EMBL" id="KAG2446633.1"/>
    </source>
</evidence>
<keyword evidence="5" id="KW-1185">Reference proteome</keyword>
<dbReference type="OrthoDB" id="201750at2759"/>
<protein>
    <recommendedName>
        <fullName evidence="3">SnoaL-like domain-containing protein</fullName>
    </recommendedName>
</protein>
<dbReference type="PANTHER" id="PTHR36367:SF2">
    <property type="entry name" value="TRANSMEMBRANE PROTEIN"/>
    <property type="match status" value="1"/>
</dbReference>
<dbReference type="InterPro" id="IPR032710">
    <property type="entry name" value="NTF2-like_dom_sf"/>
</dbReference>
<accession>A0A836B3V9</accession>
<proteinExistence type="predicted"/>
<feature type="transmembrane region" description="Helical" evidence="2">
    <location>
        <begin position="319"/>
        <end position="337"/>
    </location>
</feature>
<feature type="domain" description="SnoaL-like" evidence="3">
    <location>
        <begin position="102"/>
        <end position="204"/>
    </location>
</feature>
<reference evidence="4" key="1">
    <citation type="journal article" date="2020" name="bioRxiv">
        <title>Comparative genomics of Chlamydomonas.</title>
        <authorList>
            <person name="Craig R.J."/>
            <person name="Hasan A.R."/>
            <person name="Ness R.W."/>
            <person name="Keightley P.D."/>
        </authorList>
    </citation>
    <scope>NUCLEOTIDE SEQUENCE</scope>
    <source>
        <strain evidence="4">CCAP 11/173</strain>
    </source>
</reference>
<dbReference type="CDD" id="cd00531">
    <property type="entry name" value="NTF2_like"/>
    <property type="match status" value="1"/>
</dbReference>
<evidence type="ECO:0000313" key="5">
    <source>
        <dbReference type="Proteomes" id="UP000613740"/>
    </source>
</evidence>
<dbReference type="Gene3D" id="3.10.450.50">
    <property type="match status" value="1"/>
</dbReference>
<feature type="transmembrane region" description="Helical" evidence="2">
    <location>
        <begin position="349"/>
        <end position="370"/>
    </location>
</feature>
<keyword evidence="2" id="KW-1133">Transmembrane helix</keyword>
<dbReference type="InterPro" id="IPR037401">
    <property type="entry name" value="SnoaL-like"/>
</dbReference>